<dbReference type="FunFam" id="1.10.510.10:FF:000468">
    <property type="entry name" value="PTI1-like tyrosine-protein kinase 3"/>
    <property type="match status" value="1"/>
</dbReference>
<dbReference type="InterPro" id="IPR001245">
    <property type="entry name" value="Ser-Thr/Tyr_kinase_cat_dom"/>
</dbReference>
<dbReference type="InterPro" id="IPR000719">
    <property type="entry name" value="Prot_kinase_dom"/>
</dbReference>
<evidence type="ECO:0000256" key="12">
    <source>
        <dbReference type="SAM" id="SignalP"/>
    </source>
</evidence>
<dbReference type="PANTHER" id="PTHR45927:SF13">
    <property type="entry name" value="PROTEIN LYK2"/>
    <property type="match status" value="1"/>
</dbReference>
<feature type="region of interest" description="Disordered" evidence="10">
    <location>
        <begin position="245"/>
        <end position="266"/>
    </location>
</feature>
<dbReference type="Pfam" id="PF23472">
    <property type="entry name" value="LysM2_CERK1_LYK3_4_5"/>
    <property type="match status" value="1"/>
</dbReference>
<evidence type="ECO:0000256" key="1">
    <source>
        <dbReference type="ARBA" id="ARBA00004162"/>
    </source>
</evidence>
<dbReference type="Pfam" id="PF23446">
    <property type="entry name" value="LysM1_NFP_LYK"/>
    <property type="match status" value="1"/>
</dbReference>
<keyword evidence="5" id="KW-0547">Nucleotide-binding</keyword>
<dbReference type="Gene3D" id="3.10.350.10">
    <property type="entry name" value="LysM domain"/>
    <property type="match status" value="1"/>
</dbReference>
<dbReference type="InterPro" id="IPR052611">
    <property type="entry name" value="Plant_RLK_LysM"/>
</dbReference>
<evidence type="ECO:0000256" key="5">
    <source>
        <dbReference type="ARBA" id="ARBA00022741"/>
    </source>
</evidence>
<keyword evidence="9" id="KW-1015">Disulfide bond</keyword>
<evidence type="ECO:0000256" key="2">
    <source>
        <dbReference type="ARBA" id="ARBA00022475"/>
    </source>
</evidence>
<dbReference type="EMBL" id="JADFTS010000006">
    <property type="protein sequence ID" value="KAF9603437.1"/>
    <property type="molecule type" value="Genomic_DNA"/>
</dbReference>
<dbReference type="InterPro" id="IPR018392">
    <property type="entry name" value="LysM"/>
</dbReference>
<evidence type="ECO:0000256" key="3">
    <source>
        <dbReference type="ARBA" id="ARBA00022692"/>
    </source>
</evidence>
<sequence length="671" mass="74908">MESMTIKFCLRVAALLFSFASVLAQGQNLISCDTNSPDAFGYRCNEFGLQDQCSTFAMFYTNSYFSSLSNLSFYLGVDRKAVSEASGLSTITEYLQKYEPLLIPVECRCNNGIFEGSLRKTTIKGESFYGIAESLEGLTTCKAIQGKNPSLSPWGLPDKVQLLIPVRCSCPSQSELNQGTKLVLSCPVNEGDTVSSLASAFNITIEAILSSNNRTGTFRSERLGPFSTLLIPLNSRPILTPFSNPREPNSGFPSANTTMTNPSNHHSRRSKLRLIGIYTALSSIVVGLSAAAFAVILISRLRKKNPDFCKSGDVELQHLSIRTRSEIKTISEDSLDRFDTQTIDTTPHKMVVETYAIDELKKATEDFSSSNLIEGTVFHGRLNGKNLAIKRTETEMISKIKFELFQEAYYQHPSIIRLFGTCMVDGPDSFLVFEYAKNGTLKDWIHGGLAMKSQFIASCYCFLTWNQRLRICLDVAMSLQFMHHTMNPSYVHRNVKARNIFLDEEFNAKIGNFGMARCTEDDPRDMKYPSSTCSVSQNRGYLAPEYLQHGTISSSTDIFAYGVVLLEVLSGQAPILRDENKGEGTILLSDKIKSILRFDDHEELRKWMDTALGEDYSFDMAVTLAYLARSCVEEDPSRRPKAGEIVEKLSKLIKDLSGREHNLNRVSSSKI</sequence>
<dbReference type="GO" id="GO:0005524">
    <property type="term" value="F:ATP binding"/>
    <property type="evidence" value="ECO:0007669"/>
    <property type="project" value="UniProtKB-KW"/>
</dbReference>
<feature type="compositionally biased region" description="Polar residues" evidence="10">
    <location>
        <begin position="245"/>
        <end position="264"/>
    </location>
</feature>
<feature type="signal peptide" evidence="12">
    <location>
        <begin position="1"/>
        <end position="24"/>
    </location>
</feature>
<dbReference type="InterPro" id="IPR036779">
    <property type="entry name" value="LysM_dom_sf"/>
</dbReference>
<dbReference type="InterPro" id="IPR056561">
    <property type="entry name" value="NFP_LYK_LysM1"/>
</dbReference>
<dbReference type="AlphaFoldDB" id="A0A835HS43"/>
<accession>A0A835HS43</accession>
<dbReference type="InterPro" id="IPR056562">
    <property type="entry name" value="LysM2_CERK1_LYK3_4_5"/>
</dbReference>
<reference evidence="15 16" key="1">
    <citation type="submission" date="2020-10" db="EMBL/GenBank/DDBJ databases">
        <title>The Coptis chinensis genome and diversification of protoberbering-type alkaloids.</title>
        <authorList>
            <person name="Wang B."/>
            <person name="Shu S."/>
            <person name="Song C."/>
            <person name="Liu Y."/>
        </authorList>
    </citation>
    <scope>NUCLEOTIDE SEQUENCE [LARGE SCALE GENOMIC DNA]</scope>
    <source>
        <strain evidence="15">HL-2020</strain>
        <tissue evidence="15">Leaf</tissue>
    </source>
</reference>
<comment type="subcellular location">
    <subcellularLocation>
        <location evidence="1">Cell membrane</location>
        <topology evidence="1">Single-pass membrane protein</topology>
    </subcellularLocation>
</comment>
<evidence type="ECO:0000256" key="4">
    <source>
        <dbReference type="ARBA" id="ARBA00022729"/>
    </source>
</evidence>
<proteinExistence type="predicted"/>
<dbReference type="PANTHER" id="PTHR45927">
    <property type="entry name" value="LYSM-DOMAIN RECEPTOR-LIKE KINASE-RELATED"/>
    <property type="match status" value="1"/>
</dbReference>
<keyword evidence="2" id="KW-1003">Cell membrane</keyword>
<feature type="chain" id="PRO_5032986533" evidence="12">
    <location>
        <begin position="25"/>
        <end position="671"/>
    </location>
</feature>
<evidence type="ECO:0000256" key="11">
    <source>
        <dbReference type="SAM" id="Phobius"/>
    </source>
</evidence>
<dbReference type="Pfam" id="PF07714">
    <property type="entry name" value="PK_Tyr_Ser-Thr"/>
    <property type="match status" value="1"/>
</dbReference>
<name>A0A835HS43_9MAGN</name>
<comment type="caution">
    <text evidence="15">The sequence shown here is derived from an EMBL/GenBank/DDBJ whole genome shotgun (WGS) entry which is preliminary data.</text>
</comment>
<evidence type="ECO:0000313" key="15">
    <source>
        <dbReference type="EMBL" id="KAF9603437.1"/>
    </source>
</evidence>
<dbReference type="Gene3D" id="1.10.510.10">
    <property type="entry name" value="Transferase(Phosphotransferase) domain 1"/>
    <property type="match status" value="1"/>
</dbReference>
<dbReference type="Gene3D" id="3.30.200.20">
    <property type="entry name" value="Phosphorylase Kinase, domain 1"/>
    <property type="match status" value="1"/>
</dbReference>
<evidence type="ECO:0000313" key="16">
    <source>
        <dbReference type="Proteomes" id="UP000631114"/>
    </source>
</evidence>
<dbReference type="Pfam" id="PF01476">
    <property type="entry name" value="LysM"/>
    <property type="match status" value="1"/>
</dbReference>
<keyword evidence="6" id="KW-0067">ATP-binding</keyword>
<dbReference type="PROSITE" id="PS50011">
    <property type="entry name" value="PROTEIN_KINASE_DOM"/>
    <property type="match status" value="1"/>
</dbReference>
<dbReference type="SMART" id="SM00257">
    <property type="entry name" value="LysM"/>
    <property type="match status" value="1"/>
</dbReference>
<dbReference type="GO" id="GO:0005886">
    <property type="term" value="C:plasma membrane"/>
    <property type="evidence" value="ECO:0007669"/>
    <property type="project" value="UniProtKB-SubCell"/>
</dbReference>
<keyword evidence="8 11" id="KW-0472">Membrane</keyword>
<feature type="domain" description="Protein kinase" evidence="13">
    <location>
        <begin position="282"/>
        <end position="653"/>
    </location>
</feature>
<gene>
    <name evidence="15" type="ORF">IFM89_036138</name>
</gene>
<protein>
    <submittedName>
        <fullName evidence="15">Uncharacterized protein</fullName>
    </submittedName>
</protein>
<dbReference type="SUPFAM" id="SSF56112">
    <property type="entry name" value="Protein kinase-like (PK-like)"/>
    <property type="match status" value="1"/>
</dbReference>
<feature type="domain" description="LysM" evidence="14">
    <location>
        <begin position="184"/>
        <end position="231"/>
    </location>
</feature>
<evidence type="ECO:0000259" key="13">
    <source>
        <dbReference type="PROSITE" id="PS50011"/>
    </source>
</evidence>
<dbReference type="PROSITE" id="PS51782">
    <property type="entry name" value="LYSM"/>
    <property type="match status" value="1"/>
</dbReference>
<keyword evidence="16" id="KW-1185">Reference proteome</keyword>
<dbReference type="OrthoDB" id="4062651at2759"/>
<dbReference type="InterPro" id="IPR011009">
    <property type="entry name" value="Kinase-like_dom_sf"/>
</dbReference>
<feature type="transmembrane region" description="Helical" evidence="11">
    <location>
        <begin position="275"/>
        <end position="298"/>
    </location>
</feature>
<dbReference type="GO" id="GO:0004672">
    <property type="term" value="F:protein kinase activity"/>
    <property type="evidence" value="ECO:0007669"/>
    <property type="project" value="InterPro"/>
</dbReference>
<evidence type="ECO:0000256" key="7">
    <source>
        <dbReference type="ARBA" id="ARBA00022989"/>
    </source>
</evidence>
<evidence type="ECO:0000256" key="10">
    <source>
        <dbReference type="SAM" id="MobiDB-lite"/>
    </source>
</evidence>
<dbReference type="Proteomes" id="UP000631114">
    <property type="component" value="Unassembled WGS sequence"/>
</dbReference>
<evidence type="ECO:0000256" key="6">
    <source>
        <dbReference type="ARBA" id="ARBA00022840"/>
    </source>
</evidence>
<evidence type="ECO:0000259" key="14">
    <source>
        <dbReference type="PROSITE" id="PS51782"/>
    </source>
</evidence>
<keyword evidence="7 11" id="KW-1133">Transmembrane helix</keyword>
<evidence type="ECO:0000256" key="8">
    <source>
        <dbReference type="ARBA" id="ARBA00023136"/>
    </source>
</evidence>
<organism evidence="15 16">
    <name type="scientific">Coptis chinensis</name>
    <dbReference type="NCBI Taxonomy" id="261450"/>
    <lineage>
        <taxon>Eukaryota</taxon>
        <taxon>Viridiplantae</taxon>
        <taxon>Streptophyta</taxon>
        <taxon>Embryophyta</taxon>
        <taxon>Tracheophyta</taxon>
        <taxon>Spermatophyta</taxon>
        <taxon>Magnoliopsida</taxon>
        <taxon>Ranunculales</taxon>
        <taxon>Ranunculaceae</taxon>
        <taxon>Coptidoideae</taxon>
        <taxon>Coptis</taxon>
    </lineage>
</organism>
<keyword evidence="3 11" id="KW-0812">Transmembrane</keyword>
<evidence type="ECO:0000256" key="9">
    <source>
        <dbReference type="ARBA" id="ARBA00023157"/>
    </source>
</evidence>
<keyword evidence="4 12" id="KW-0732">Signal</keyword>